<dbReference type="Gene3D" id="3.20.20.150">
    <property type="entry name" value="Divalent-metal-dependent TIM barrel enzymes"/>
    <property type="match status" value="1"/>
</dbReference>
<reference evidence="2 3" key="1">
    <citation type="journal article" date="2019" name="ACS Chem. Biol.">
        <title>Identification and Mobilization of a Cryptic Antibiotic Biosynthesis Gene Locus from a Human-Pathogenic Nocardia Isolate.</title>
        <authorList>
            <person name="Herisse M."/>
            <person name="Ishida K."/>
            <person name="Porter J.L."/>
            <person name="Howden B."/>
            <person name="Hertweck C."/>
            <person name="Stinear T.P."/>
            <person name="Pidot S.J."/>
        </authorList>
    </citation>
    <scope>NUCLEOTIDE SEQUENCE [LARGE SCALE GENOMIC DNA]</scope>
    <source>
        <strain evidence="2 3">AUSMDU00012717</strain>
    </source>
</reference>
<dbReference type="EMBL" id="CP046172">
    <property type="protein sequence ID" value="QIS14711.1"/>
    <property type="molecule type" value="Genomic_DNA"/>
</dbReference>
<feature type="domain" description="Xylose isomerase-like TIM barrel" evidence="1">
    <location>
        <begin position="85"/>
        <end position="321"/>
    </location>
</feature>
<accession>A0A6G9YNE9</accession>
<sequence>MEGRIFRGRDILKSPAEPLDTLWSTLHSWSAPIRLGNNSITPKVGEISMTQPLNPLRIAAAPISWGVCEVPGWGHVLDSRTVLSAMSALGLTATELGPPGYLPRDPGELRTLLGEFGMTMLGGFLAVALHRDPDRAIAAAEETAALFAATGAEVLVLAAATGLDGYDARPQLSDSEWRTLIETAGAIRDLAAGHGLRTVLHPHVGTHVESEAEVERFVADSDLDLCLDTGHLLIGGADPVKLAQRHANRIGHIHLKDVRAELADKIRSGALEYSEAVRQGVYVPLGDGDVDIDALVRALHAAGYRGWYVIEQDAALRPTDSAELPSRDAERSLRHLAGIGSALASVRI</sequence>
<dbReference type="PANTHER" id="PTHR12110:SF41">
    <property type="entry name" value="INOSOSE DEHYDRATASE"/>
    <property type="match status" value="1"/>
</dbReference>
<dbReference type="Proteomes" id="UP000503540">
    <property type="component" value="Chromosome"/>
</dbReference>
<dbReference type="InterPro" id="IPR036237">
    <property type="entry name" value="Xyl_isomerase-like_sf"/>
</dbReference>
<protein>
    <submittedName>
        <fullName evidence="2">TIM barrel protein</fullName>
    </submittedName>
</protein>
<dbReference type="InterPro" id="IPR050312">
    <property type="entry name" value="IolE/XylAMocC-like"/>
</dbReference>
<dbReference type="PANTHER" id="PTHR12110">
    <property type="entry name" value="HYDROXYPYRUVATE ISOMERASE"/>
    <property type="match status" value="1"/>
</dbReference>
<dbReference type="InterPro" id="IPR013022">
    <property type="entry name" value="Xyl_isomerase-like_TIM-brl"/>
</dbReference>
<evidence type="ECO:0000313" key="2">
    <source>
        <dbReference type="EMBL" id="QIS14711.1"/>
    </source>
</evidence>
<proteinExistence type="predicted"/>
<dbReference type="Pfam" id="PF01261">
    <property type="entry name" value="AP_endonuc_2"/>
    <property type="match status" value="1"/>
</dbReference>
<evidence type="ECO:0000313" key="3">
    <source>
        <dbReference type="Proteomes" id="UP000503540"/>
    </source>
</evidence>
<dbReference type="SUPFAM" id="SSF51658">
    <property type="entry name" value="Xylose isomerase-like"/>
    <property type="match status" value="1"/>
</dbReference>
<keyword evidence="3" id="KW-1185">Reference proteome</keyword>
<organism evidence="2 3">
    <name type="scientific">Nocardia arthritidis</name>
    <dbReference type="NCBI Taxonomy" id="228602"/>
    <lineage>
        <taxon>Bacteria</taxon>
        <taxon>Bacillati</taxon>
        <taxon>Actinomycetota</taxon>
        <taxon>Actinomycetes</taxon>
        <taxon>Mycobacteriales</taxon>
        <taxon>Nocardiaceae</taxon>
        <taxon>Nocardia</taxon>
    </lineage>
</organism>
<dbReference type="AlphaFoldDB" id="A0A6G9YNE9"/>
<dbReference type="KEGG" id="nah:F5544_34390"/>
<name>A0A6G9YNE9_9NOCA</name>
<gene>
    <name evidence="2" type="ORF">F5544_34390</name>
</gene>
<evidence type="ECO:0000259" key="1">
    <source>
        <dbReference type="Pfam" id="PF01261"/>
    </source>
</evidence>